<organism evidence="1 2">
    <name type="scientific">Aureobasidium uvarum</name>
    <dbReference type="NCBI Taxonomy" id="2773716"/>
    <lineage>
        <taxon>Eukaryota</taxon>
        <taxon>Fungi</taxon>
        <taxon>Dikarya</taxon>
        <taxon>Ascomycota</taxon>
        <taxon>Pezizomycotina</taxon>
        <taxon>Dothideomycetes</taxon>
        <taxon>Dothideomycetidae</taxon>
        <taxon>Dothideales</taxon>
        <taxon>Saccotheciaceae</taxon>
        <taxon>Aureobasidium</taxon>
    </lineage>
</organism>
<reference evidence="1" key="1">
    <citation type="submission" date="2020-06" db="EMBL/GenBank/DDBJ databases">
        <authorList>
            <person name="Onetto C."/>
        </authorList>
    </citation>
    <scope>NUCLEOTIDE SEQUENCE</scope>
</reference>
<keyword evidence="2" id="KW-1185">Reference proteome</keyword>
<dbReference type="EMBL" id="CAINUL010000019">
    <property type="protein sequence ID" value="CAD0115121.1"/>
    <property type="molecule type" value="Genomic_DNA"/>
</dbReference>
<dbReference type="Proteomes" id="UP000745764">
    <property type="component" value="Unassembled WGS sequence"/>
</dbReference>
<protein>
    <submittedName>
        <fullName evidence="1">Uncharacterized protein</fullName>
    </submittedName>
</protein>
<comment type="caution">
    <text evidence="1">The sequence shown here is derived from an EMBL/GenBank/DDBJ whole genome shotgun (WGS) entry which is preliminary data.</text>
</comment>
<evidence type="ECO:0000313" key="1">
    <source>
        <dbReference type="EMBL" id="CAD0115121.1"/>
    </source>
</evidence>
<dbReference type="OrthoDB" id="6612291at2759"/>
<accession>A0A9N8KS90</accession>
<dbReference type="AlphaFoldDB" id="A0A9N8KS90"/>
<gene>
    <name evidence="1" type="ORF">AWRI4620_LOCUS9376</name>
</gene>
<proteinExistence type="predicted"/>
<sequence length="115" mass="12996">MAEKIDQTVTREVLPTMSELDHEKTGYLAEAVHESTAIEHELGTWEAIKVYRPAVLWSLGYSCCVIMEGYDTNLLSNFFAYPSFLIKYGNWVGITPQLLSGTNVSHQNLCSRDCF</sequence>
<name>A0A9N8KS90_9PEZI</name>
<evidence type="ECO:0000313" key="2">
    <source>
        <dbReference type="Proteomes" id="UP000745764"/>
    </source>
</evidence>